<dbReference type="GO" id="GO:0003676">
    <property type="term" value="F:nucleic acid binding"/>
    <property type="evidence" value="ECO:0007669"/>
    <property type="project" value="InterPro"/>
</dbReference>
<keyword evidence="3" id="KW-0862">Zinc</keyword>
<dbReference type="PANTHER" id="PTHR47331">
    <property type="entry name" value="PHD-TYPE DOMAIN-CONTAINING PROTEIN"/>
    <property type="match status" value="1"/>
</dbReference>
<evidence type="ECO:0000256" key="5">
    <source>
        <dbReference type="SAM" id="MobiDB-lite"/>
    </source>
</evidence>
<feature type="compositionally biased region" description="Basic and acidic residues" evidence="5">
    <location>
        <begin position="87"/>
        <end position="111"/>
    </location>
</feature>
<feature type="region of interest" description="Disordered" evidence="5">
    <location>
        <begin position="80"/>
        <end position="113"/>
    </location>
</feature>
<dbReference type="InterPro" id="IPR013083">
    <property type="entry name" value="Znf_RING/FYVE/PHD"/>
</dbReference>
<reference evidence="8" key="2">
    <citation type="submission" date="2020-05" db="UniProtKB">
        <authorList>
            <consortium name="EnsemblMetazoa"/>
        </authorList>
    </citation>
    <scope>IDENTIFICATION</scope>
    <source>
        <strain evidence="8">Epiroticus2</strain>
    </source>
</reference>
<dbReference type="VEuPathDB" id="VectorBase:AEPI011572"/>
<sequence>MPFINFVTNPKGHCRLCQGEDTEEATMVSCNECERLFHLVCVKLSRKPNEKEFWDCPKCHKIKYERKRLEAQVEELTKACRTPAGQQDDKQGNESREEKGEHSKSSNDKIKNPILNESSAEFSLLKGLLEAQEKGPMGTMLKRQALAQLPKFGGNPKEWPIFKRTYDDTTREGAFTNLENLNSTFNPPQRGNVNFHERSAKRSEERRNDKGRPTKQQVNKGAQQSENQPCPICERPHSITKCETFRGKIPKERVATALNLGLCYKCLMKGHRVRDCKSRTACTVDGCKYNHHSMLHIPKNDSIETQVAPVNNHSAFTNKSTYYQVLPVTLINGIHKVKTYAFLDTGSSLTLMEENIAKQLELKGKKVPLSLKWTQEFTTDCHESQQVSLRIRGNSKKYYKLTNVRTVPNLSLPRQVMDYENLAERYQHLQGLPIEEFSVDHNQLLAGTKHRIGRPGEPIATKTKLGWIIY</sequence>
<evidence type="ECO:0000259" key="7">
    <source>
        <dbReference type="PROSITE" id="PS50158"/>
    </source>
</evidence>
<dbReference type="PANTHER" id="PTHR47331:SF5">
    <property type="entry name" value="RIBONUCLEASE H"/>
    <property type="match status" value="1"/>
</dbReference>
<feature type="compositionally biased region" description="Polar residues" evidence="5">
    <location>
        <begin position="180"/>
        <end position="192"/>
    </location>
</feature>
<evidence type="ECO:0000313" key="8">
    <source>
        <dbReference type="EnsemblMetazoa" id="AEPI011572-PA"/>
    </source>
</evidence>
<feature type="compositionally biased region" description="Polar residues" evidence="5">
    <location>
        <begin position="214"/>
        <end position="228"/>
    </location>
</feature>
<dbReference type="SUPFAM" id="SSF57903">
    <property type="entry name" value="FYVE/PHD zinc finger"/>
    <property type="match status" value="1"/>
</dbReference>
<feature type="domain" description="PHD-type" evidence="6">
    <location>
        <begin position="11"/>
        <end position="62"/>
    </location>
</feature>
<dbReference type="InterPro" id="IPR019786">
    <property type="entry name" value="Zinc_finger_PHD-type_CS"/>
</dbReference>
<dbReference type="GO" id="GO:0008270">
    <property type="term" value="F:zinc ion binding"/>
    <property type="evidence" value="ECO:0007669"/>
    <property type="project" value="UniProtKB-KW"/>
</dbReference>
<feature type="compositionally biased region" description="Basic and acidic residues" evidence="5">
    <location>
        <begin position="195"/>
        <end position="212"/>
    </location>
</feature>
<organism evidence="8 9">
    <name type="scientific">Anopheles epiroticus</name>
    <dbReference type="NCBI Taxonomy" id="199890"/>
    <lineage>
        <taxon>Eukaryota</taxon>
        <taxon>Metazoa</taxon>
        <taxon>Ecdysozoa</taxon>
        <taxon>Arthropoda</taxon>
        <taxon>Hexapoda</taxon>
        <taxon>Insecta</taxon>
        <taxon>Pterygota</taxon>
        <taxon>Neoptera</taxon>
        <taxon>Endopterygota</taxon>
        <taxon>Diptera</taxon>
        <taxon>Nematocera</taxon>
        <taxon>Culicoidea</taxon>
        <taxon>Culicidae</taxon>
        <taxon>Anophelinae</taxon>
        <taxon>Anopheles</taxon>
    </lineage>
</organism>
<dbReference type="InterPro" id="IPR011011">
    <property type="entry name" value="Znf_FYVE_PHD"/>
</dbReference>
<proteinExistence type="predicted"/>
<dbReference type="InterPro" id="IPR001965">
    <property type="entry name" value="Znf_PHD"/>
</dbReference>
<reference evidence="9" key="1">
    <citation type="submission" date="2013-03" db="EMBL/GenBank/DDBJ databases">
        <title>The Genome Sequence of Anopheles epiroticus epiroticus2.</title>
        <authorList>
            <consortium name="The Broad Institute Genomics Platform"/>
            <person name="Neafsey D.E."/>
            <person name="Howell P."/>
            <person name="Walker B."/>
            <person name="Young S.K."/>
            <person name="Zeng Q."/>
            <person name="Gargeya S."/>
            <person name="Fitzgerald M."/>
            <person name="Haas B."/>
            <person name="Abouelleil A."/>
            <person name="Allen A.W."/>
            <person name="Alvarado L."/>
            <person name="Arachchi H.M."/>
            <person name="Berlin A.M."/>
            <person name="Chapman S.B."/>
            <person name="Gainer-Dewar J."/>
            <person name="Goldberg J."/>
            <person name="Griggs A."/>
            <person name="Gujja S."/>
            <person name="Hansen M."/>
            <person name="Howarth C."/>
            <person name="Imamovic A."/>
            <person name="Ireland A."/>
            <person name="Larimer J."/>
            <person name="McCowan C."/>
            <person name="Murphy C."/>
            <person name="Pearson M."/>
            <person name="Poon T.W."/>
            <person name="Priest M."/>
            <person name="Roberts A."/>
            <person name="Saif S."/>
            <person name="Shea T."/>
            <person name="Sisk P."/>
            <person name="Sykes S."/>
            <person name="Wortman J."/>
            <person name="Nusbaum C."/>
            <person name="Birren B."/>
        </authorList>
    </citation>
    <scope>NUCLEOTIDE SEQUENCE [LARGE SCALE GENOMIC DNA]</scope>
    <source>
        <strain evidence="9">Epiroticus2</strain>
    </source>
</reference>
<protein>
    <recommendedName>
        <fullName evidence="10">PHD-type domain-containing protein</fullName>
    </recommendedName>
</protein>
<keyword evidence="2 4" id="KW-0863">Zinc-finger</keyword>
<keyword evidence="1" id="KW-0479">Metal-binding</keyword>
<evidence type="ECO:0000259" key="6">
    <source>
        <dbReference type="PROSITE" id="PS50016"/>
    </source>
</evidence>
<dbReference type="PROSITE" id="PS50016">
    <property type="entry name" value="ZF_PHD_2"/>
    <property type="match status" value="1"/>
</dbReference>
<evidence type="ECO:0008006" key="10">
    <source>
        <dbReference type="Google" id="ProtNLM"/>
    </source>
</evidence>
<dbReference type="Proteomes" id="UP000075885">
    <property type="component" value="Unassembled WGS sequence"/>
</dbReference>
<keyword evidence="9" id="KW-1185">Reference proteome</keyword>
<evidence type="ECO:0000256" key="3">
    <source>
        <dbReference type="ARBA" id="ARBA00022833"/>
    </source>
</evidence>
<dbReference type="Pfam" id="PF00628">
    <property type="entry name" value="PHD"/>
    <property type="match status" value="1"/>
</dbReference>
<name>A0A182PX85_9DIPT</name>
<evidence type="ECO:0000256" key="2">
    <source>
        <dbReference type="ARBA" id="ARBA00022771"/>
    </source>
</evidence>
<dbReference type="PROSITE" id="PS50158">
    <property type="entry name" value="ZF_CCHC"/>
    <property type="match status" value="1"/>
</dbReference>
<dbReference type="InterPro" id="IPR019787">
    <property type="entry name" value="Znf_PHD-finger"/>
</dbReference>
<dbReference type="AlphaFoldDB" id="A0A182PX85"/>
<dbReference type="InterPro" id="IPR001878">
    <property type="entry name" value="Znf_CCHC"/>
</dbReference>
<dbReference type="EnsemblMetazoa" id="AEPI011572-RA">
    <property type="protein sequence ID" value="AEPI011572-PA"/>
    <property type="gene ID" value="AEPI011572"/>
</dbReference>
<evidence type="ECO:0000313" key="9">
    <source>
        <dbReference type="Proteomes" id="UP000075885"/>
    </source>
</evidence>
<dbReference type="Gene3D" id="3.30.40.10">
    <property type="entry name" value="Zinc/RING finger domain, C3HC4 (zinc finger)"/>
    <property type="match status" value="1"/>
</dbReference>
<accession>A0A182PX85</accession>
<evidence type="ECO:0000256" key="4">
    <source>
        <dbReference type="PROSITE-ProRule" id="PRU00047"/>
    </source>
</evidence>
<dbReference type="STRING" id="199890.A0A182PX85"/>
<feature type="region of interest" description="Disordered" evidence="5">
    <location>
        <begin position="180"/>
        <end position="232"/>
    </location>
</feature>
<evidence type="ECO:0000256" key="1">
    <source>
        <dbReference type="ARBA" id="ARBA00022723"/>
    </source>
</evidence>
<dbReference type="PROSITE" id="PS01359">
    <property type="entry name" value="ZF_PHD_1"/>
    <property type="match status" value="1"/>
</dbReference>
<dbReference type="SMART" id="SM00249">
    <property type="entry name" value="PHD"/>
    <property type="match status" value="1"/>
</dbReference>
<feature type="domain" description="CCHC-type" evidence="7">
    <location>
        <begin position="263"/>
        <end position="278"/>
    </location>
</feature>